<proteinExistence type="predicted"/>
<dbReference type="AlphaFoldDB" id="T0GQI9"/>
<sequence>MANDMVEAVAIAIKNARALTGTNPVARLSDVDRRAAIAALKALRDPTPEMVDEGNRTAGREAQWHCSVDEIWSSMLSAAIGEG</sequence>
<gene>
    <name evidence="1" type="ORF">L485_00780</name>
</gene>
<dbReference type="OrthoDB" id="7450571at2"/>
<evidence type="ECO:0000313" key="2">
    <source>
        <dbReference type="Proteomes" id="UP000015524"/>
    </source>
</evidence>
<dbReference type="RefSeq" id="WP_021243181.1">
    <property type="nucleotide sequence ID" value="NZ_ATIB01000017.1"/>
</dbReference>
<accession>T0GQI9</accession>
<keyword evidence="2" id="KW-1185">Reference proteome</keyword>
<dbReference type="EMBL" id="ATIB01000017">
    <property type="protein sequence ID" value="EQB06196.1"/>
    <property type="molecule type" value="Genomic_DNA"/>
</dbReference>
<dbReference type="Proteomes" id="UP000015524">
    <property type="component" value="Unassembled WGS sequence"/>
</dbReference>
<comment type="caution">
    <text evidence="1">The sequence shown here is derived from an EMBL/GenBank/DDBJ whole genome shotgun (WGS) entry which is preliminary data.</text>
</comment>
<name>T0GQI9_9SPHN</name>
<reference evidence="1 2" key="1">
    <citation type="journal article" date="2013" name="Genome Announc.">
        <title>Draft Genome Sequence of a Hexachlorocyclohexane-Degrading Bacterium, Sphingobium baderi Strain LL03T.</title>
        <authorList>
            <person name="Kaur J."/>
            <person name="Verma H."/>
            <person name="Tripathi C."/>
            <person name="Khurana J.P."/>
            <person name="Lal R."/>
        </authorList>
    </citation>
    <scope>NUCLEOTIDE SEQUENCE [LARGE SCALE GENOMIC DNA]</scope>
    <source>
        <strain evidence="1 2">LL03</strain>
    </source>
</reference>
<organism evidence="1 2">
    <name type="scientific">Sphingobium baderi LL03</name>
    <dbReference type="NCBI Taxonomy" id="1114964"/>
    <lineage>
        <taxon>Bacteria</taxon>
        <taxon>Pseudomonadati</taxon>
        <taxon>Pseudomonadota</taxon>
        <taxon>Alphaproteobacteria</taxon>
        <taxon>Sphingomonadales</taxon>
        <taxon>Sphingomonadaceae</taxon>
        <taxon>Sphingobium</taxon>
    </lineage>
</organism>
<evidence type="ECO:0000313" key="1">
    <source>
        <dbReference type="EMBL" id="EQB06196.1"/>
    </source>
</evidence>
<protein>
    <submittedName>
        <fullName evidence="1">Uncharacterized protein</fullName>
    </submittedName>
</protein>
<dbReference type="PATRIC" id="fig|1114964.3.peg.135"/>